<dbReference type="Gene3D" id="3.30.710.10">
    <property type="entry name" value="Potassium Channel Kv1.1, Chain A"/>
    <property type="match status" value="1"/>
</dbReference>
<dbReference type="InterPro" id="IPR011333">
    <property type="entry name" value="SKP1/BTB/POZ_sf"/>
</dbReference>
<name>A0ABQ8BQU9_BRANA</name>
<dbReference type="PANTHER" id="PTHR47176">
    <property type="entry name" value="OSJNBA0020J04.13 PROTEIN"/>
    <property type="match status" value="1"/>
</dbReference>
<dbReference type="EMBL" id="JAGKQM010000010">
    <property type="protein sequence ID" value="KAH0907181.1"/>
    <property type="molecule type" value="Genomic_DNA"/>
</dbReference>
<dbReference type="InterPro" id="IPR027356">
    <property type="entry name" value="NPH3_dom"/>
</dbReference>
<evidence type="ECO:0000313" key="7">
    <source>
        <dbReference type="Proteomes" id="UP000824890"/>
    </source>
</evidence>
<feature type="region of interest" description="Disordered" evidence="3">
    <location>
        <begin position="231"/>
        <end position="254"/>
    </location>
</feature>
<evidence type="ECO:0000313" key="6">
    <source>
        <dbReference type="EMBL" id="KAH0907181.1"/>
    </source>
</evidence>
<feature type="domain" description="NPH3" evidence="5">
    <location>
        <begin position="519"/>
        <end position="776"/>
    </location>
</feature>
<keyword evidence="7" id="KW-1185">Reference proteome</keyword>
<dbReference type="Gene3D" id="3.20.20.140">
    <property type="entry name" value="Metal-dependent hydrolases"/>
    <property type="match status" value="1"/>
</dbReference>
<evidence type="ECO:0000256" key="1">
    <source>
        <dbReference type="ARBA" id="ARBA00004906"/>
    </source>
</evidence>
<dbReference type="PROSITE" id="PS50097">
    <property type="entry name" value="BTB"/>
    <property type="match status" value="1"/>
</dbReference>
<dbReference type="SUPFAM" id="SSF54695">
    <property type="entry name" value="POZ domain"/>
    <property type="match status" value="1"/>
</dbReference>
<evidence type="ECO:0000256" key="3">
    <source>
        <dbReference type="SAM" id="MobiDB-lite"/>
    </source>
</evidence>
<dbReference type="PROSITE" id="PS51649">
    <property type="entry name" value="NPH3"/>
    <property type="match status" value="1"/>
</dbReference>
<evidence type="ECO:0000259" key="5">
    <source>
        <dbReference type="PROSITE" id="PS51649"/>
    </source>
</evidence>
<dbReference type="CDD" id="cd01310">
    <property type="entry name" value="TatD_DNAse"/>
    <property type="match status" value="1"/>
</dbReference>
<sequence>MKLFDAHCHLQDPRIISKAPQLISSAVASGVSAFAVNGVSEKDWNLVKEMGVKYPSVVPCFGIHPWYVAERSPQWFETLKSLFETTPSAAVGEIGLDKGSKGREIDFSDQVGVFRQQLELAKELNKPASIHCVRAFGDLLEITKSVGPFPAGLILHSYLGSAEMVPEFAKLGAYFSFSGFLMSMSEKKAKKMLKAVPSDRILLETDSPDALPKSESGTLYFVEGDPSLLPEEGNSSQDLESNASSGGSMKLPKETLNHPANIHTVLEYVARLLDMKNEELAELSYTNAVQLFSYSGSKLLLERGKSLLLVLLMSLVTLKTIQQHHHEFLSHCKKMSDLETRNSKSELHINVKDVPFHLCKETIAKRSAIVSSLLERNKIDELPCILQDIEADPETFKLVAKFCYGYKVNLSSDNIISVLCISYYLGMKEEHSTDNLLGKASSFLETRVLPSWNETVNALRSGEKSLDKLADFELVDLFFDSLIEKASYDPRLLGEPIKNREKTTSEYRPNPRRRLFDNDWKSEDLITLPLRFYEPLMIRAMESRSIPVEYIVTSICKYAKKWVLDAEDSVSGKKREVVEAVERLLPHKRGLISCEFLFKTLKHSISLEASSECRNGFGIRVSKQLDMAKPTDLKILTQGYGEKDIQLVRTVVTSFYSNYTNEEEDVSLFVKVAKLLEEFLLLAASEDASLKLEAFVALGEITAAISLGVLRYSDGIYRAVDVFLERHGYLTESEKMEACKVLDCKKLSRQGCEEAAKNQRLPLRVVVQVFFASQLQIRDTVAKEIKGGEEKVDEEEEIGVWSDEDETEKMSEKLLGMEIESHECVVHRWKKAKKVSVWRQVKRKFGCLTTSSSDDACTCDVKKSKKKKIHHHYK</sequence>
<organism evidence="6 7">
    <name type="scientific">Brassica napus</name>
    <name type="common">Rape</name>
    <dbReference type="NCBI Taxonomy" id="3708"/>
    <lineage>
        <taxon>Eukaryota</taxon>
        <taxon>Viridiplantae</taxon>
        <taxon>Streptophyta</taxon>
        <taxon>Embryophyta</taxon>
        <taxon>Tracheophyta</taxon>
        <taxon>Spermatophyta</taxon>
        <taxon>Magnoliopsida</taxon>
        <taxon>eudicotyledons</taxon>
        <taxon>Gunneridae</taxon>
        <taxon>Pentapetalae</taxon>
        <taxon>rosids</taxon>
        <taxon>malvids</taxon>
        <taxon>Brassicales</taxon>
        <taxon>Brassicaceae</taxon>
        <taxon>Brassiceae</taxon>
        <taxon>Brassica</taxon>
    </lineage>
</organism>
<feature type="domain" description="BTB" evidence="4">
    <location>
        <begin position="345"/>
        <end position="412"/>
    </location>
</feature>
<dbReference type="Proteomes" id="UP000824890">
    <property type="component" value="Unassembled WGS sequence"/>
</dbReference>
<protein>
    <submittedName>
        <fullName evidence="6">Uncharacterized protein</fullName>
    </submittedName>
</protein>
<reference evidence="6 7" key="1">
    <citation type="submission" date="2021-05" db="EMBL/GenBank/DDBJ databases">
        <title>Genome Assembly of Synthetic Allotetraploid Brassica napus Reveals Homoeologous Exchanges between Subgenomes.</title>
        <authorList>
            <person name="Davis J.T."/>
        </authorList>
    </citation>
    <scope>NUCLEOTIDE SEQUENCE [LARGE SCALE GENOMIC DNA]</scope>
    <source>
        <strain evidence="7">cv. Da-Ae</strain>
        <tissue evidence="6">Seedling</tissue>
    </source>
</reference>
<comment type="similarity">
    <text evidence="2">Belongs to the NPH3 family.</text>
</comment>
<dbReference type="InterPro" id="IPR001130">
    <property type="entry name" value="TatD-like"/>
</dbReference>
<gene>
    <name evidence="6" type="ORF">HID58_039008</name>
</gene>
<dbReference type="InterPro" id="IPR032466">
    <property type="entry name" value="Metal_Hydrolase"/>
</dbReference>
<evidence type="ECO:0000259" key="4">
    <source>
        <dbReference type="PROSITE" id="PS50097"/>
    </source>
</evidence>
<accession>A0ABQ8BQU9</accession>
<comment type="pathway">
    <text evidence="1">Protein modification; protein ubiquitination.</text>
</comment>
<dbReference type="PANTHER" id="PTHR47176:SF1">
    <property type="entry name" value="OS04G0577500 PROTEIN"/>
    <property type="match status" value="1"/>
</dbReference>
<dbReference type="Pfam" id="PF00651">
    <property type="entry name" value="BTB"/>
    <property type="match status" value="1"/>
</dbReference>
<dbReference type="SMART" id="SM00225">
    <property type="entry name" value="BTB"/>
    <property type="match status" value="1"/>
</dbReference>
<evidence type="ECO:0000256" key="2">
    <source>
        <dbReference type="PROSITE-ProRule" id="PRU00982"/>
    </source>
</evidence>
<dbReference type="Pfam" id="PF01026">
    <property type="entry name" value="TatD_DNase"/>
    <property type="match status" value="1"/>
</dbReference>
<dbReference type="Pfam" id="PF03000">
    <property type="entry name" value="NPH3"/>
    <property type="match status" value="1"/>
</dbReference>
<dbReference type="InterPro" id="IPR000210">
    <property type="entry name" value="BTB/POZ_dom"/>
</dbReference>
<dbReference type="SUPFAM" id="SSF51556">
    <property type="entry name" value="Metallo-dependent hydrolases"/>
    <property type="match status" value="1"/>
</dbReference>
<proteinExistence type="inferred from homology"/>
<feature type="compositionally biased region" description="Polar residues" evidence="3">
    <location>
        <begin position="233"/>
        <end position="247"/>
    </location>
</feature>
<comment type="caution">
    <text evidence="6">The sequence shown here is derived from an EMBL/GenBank/DDBJ whole genome shotgun (WGS) entry which is preliminary data.</text>
</comment>